<name>A0AA41YZV1_9HYPH</name>
<dbReference type="PROSITE" id="PS51819">
    <property type="entry name" value="VOC"/>
    <property type="match status" value="1"/>
</dbReference>
<organism evidence="2 3">
    <name type="scientific">Lichenifustis flavocetrariae</name>
    <dbReference type="NCBI Taxonomy" id="2949735"/>
    <lineage>
        <taxon>Bacteria</taxon>
        <taxon>Pseudomonadati</taxon>
        <taxon>Pseudomonadota</taxon>
        <taxon>Alphaproteobacteria</taxon>
        <taxon>Hyphomicrobiales</taxon>
        <taxon>Lichenihabitantaceae</taxon>
        <taxon>Lichenifustis</taxon>
    </lineage>
</organism>
<dbReference type="InterPro" id="IPR004360">
    <property type="entry name" value="Glyas_Fos-R_dOase_dom"/>
</dbReference>
<dbReference type="RefSeq" id="WP_282584309.1">
    <property type="nucleotide sequence ID" value="NZ_JAMOIM010000004.1"/>
</dbReference>
<dbReference type="AlphaFoldDB" id="A0AA41YZV1"/>
<reference evidence="2" key="1">
    <citation type="submission" date="2022-05" db="EMBL/GenBank/DDBJ databases">
        <authorList>
            <person name="Pankratov T."/>
        </authorList>
    </citation>
    <scope>NUCLEOTIDE SEQUENCE</scope>
    <source>
        <strain evidence="2">BP6-180914</strain>
    </source>
</reference>
<sequence length="130" mass="14181">MDAHGRVIWSELNTRDPETAKTFYAKALGWRVEDMPMEGGYTYGIIMNGGERVGGMFSLNAPQFEGVPDHWLTYIGVDDVDHRMTLAVESGGTIVRAPWTITGVGRIGLLRAPGGAFMAWMTPMPPAPSP</sequence>
<keyword evidence="3" id="KW-1185">Reference proteome</keyword>
<evidence type="ECO:0000313" key="2">
    <source>
        <dbReference type="EMBL" id="MCW6507943.1"/>
    </source>
</evidence>
<proteinExistence type="predicted"/>
<dbReference type="InterPro" id="IPR029068">
    <property type="entry name" value="Glyas_Bleomycin-R_OHBP_Dase"/>
</dbReference>
<dbReference type="PANTHER" id="PTHR33993">
    <property type="entry name" value="GLYOXALASE-RELATED"/>
    <property type="match status" value="1"/>
</dbReference>
<dbReference type="PANTHER" id="PTHR33993:SF14">
    <property type="entry name" value="GB|AAF24581.1"/>
    <property type="match status" value="1"/>
</dbReference>
<feature type="domain" description="VOC" evidence="1">
    <location>
        <begin position="6"/>
        <end position="123"/>
    </location>
</feature>
<dbReference type="EMBL" id="JAMOIM010000004">
    <property type="protein sequence ID" value="MCW6507943.1"/>
    <property type="molecule type" value="Genomic_DNA"/>
</dbReference>
<dbReference type="InterPro" id="IPR037523">
    <property type="entry name" value="VOC_core"/>
</dbReference>
<dbReference type="InterPro" id="IPR052164">
    <property type="entry name" value="Anthracycline_SecMetBiosynth"/>
</dbReference>
<dbReference type="Pfam" id="PF00903">
    <property type="entry name" value="Glyoxalase"/>
    <property type="match status" value="1"/>
</dbReference>
<dbReference type="Proteomes" id="UP001165667">
    <property type="component" value="Unassembled WGS sequence"/>
</dbReference>
<gene>
    <name evidence="2" type="ORF">M8523_07905</name>
</gene>
<dbReference type="SUPFAM" id="SSF54593">
    <property type="entry name" value="Glyoxalase/Bleomycin resistance protein/Dihydroxybiphenyl dioxygenase"/>
    <property type="match status" value="1"/>
</dbReference>
<dbReference type="Gene3D" id="3.10.180.10">
    <property type="entry name" value="2,3-Dihydroxybiphenyl 1,2-Dioxygenase, domain 1"/>
    <property type="match status" value="1"/>
</dbReference>
<protein>
    <submittedName>
        <fullName evidence="2">VOC family protein</fullName>
    </submittedName>
</protein>
<evidence type="ECO:0000313" key="3">
    <source>
        <dbReference type="Proteomes" id="UP001165667"/>
    </source>
</evidence>
<comment type="caution">
    <text evidence="2">The sequence shown here is derived from an EMBL/GenBank/DDBJ whole genome shotgun (WGS) entry which is preliminary data.</text>
</comment>
<evidence type="ECO:0000259" key="1">
    <source>
        <dbReference type="PROSITE" id="PS51819"/>
    </source>
</evidence>
<dbReference type="CDD" id="cd07247">
    <property type="entry name" value="SgaA_N_like"/>
    <property type="match status" value="1"/>
</dbReference>
<accession>A0AA41YZV1</accession>